<dbReference type="KEGG" id="rbc:BN938_2221"/>
<dbReference type="PROSITE" id="PS51770">
    <property type="entry name" value="HOTDOG_ACOT"/>
    <property type="match status" value="1"/>
</dbReference>
<dbReference type="eggNOG" id="COG1607">
    <property type="taxonomic scope" value="Bacteria"/>
</dbReference>
<evidence type="ECO:0000313" key="5">
    <source>
        <dbReference type="EMBL" id="CDN32293.1"/>
    </source>
</evidence>
<reference evidence="5 6" key="1">
    <citation type="journal article" date="2015" name="Genome Announc.">
        <title>Complete Genome Sequence of the Novel Leech Symbiont Mucinivorans hirudinis M3T.</title>
        <authorList>
            <person name="Nelson M.C."/>
            <person name="Bomar L."/>
            <person name="Graf J."/>
        </authorList>
    </citation>
    <scope>NUCLEOTIDE SEQUENCE [LARGE SCALE GENOMIC DNA]</scope>
    <source>
        <strain evidence="6">M3</strain>
    </source>
</reference>
<evidence type="ECO:0000256" key="1">
    <source>
        <dbReference type="ARBA" id="ARBA00010458"/>
    </source>
</evidence>
<dbReference type="InterPro" id="IPR029069">
    <property type="entry name" value="HotDog_dom_sf"/>
</dbReference>
<dbReference type="PANTHER" id="PTHR11049:SF31">
    <property type="entry name" value="HOTDOG ACOT-TYPE DOMAIN-CONTAINING PROTEIN"/>
    <property type="match status" value="1"/>
</dbReference>
<gene>
    <name evidence="5" type="ORF">BN938_2221</name>
</gene>
<evidence type="ECO:0000256" key="2">
    <source>
        <dbReference type="ARBA" id="ARBA00022801"/>
    </source>
</evidence>
<dbReference type="InterPro" id="IPR033120">
    <property type="entry name" value="HOTDOG_ACOT"/>
</dbReference>
<keyword evidence="2 3" id="KW-0378">Hydrolase</keyword>
<comment type="similarity">
    <text evidence="1">Belongs to the acyl coenzyme A hydrolase family.</text>
</comment>
<protein>
    <submittedName>
        <fullName evidence="5">Cytosolic long-chain acyl-CoA thioester hydrolase family protein</fullName>
    </submittedName>
</protein>
<dbReference type="InterPro" id="IPR006683">
    <property type="entry name" value="Thioestr_dom"/>
</dbReference>
<dbReference type="SUPFAM" id="SSF54637">
    <property type="entry name" value="Thioesterase/thiol ester dehydrase-isomerase"/>
    <property type="match status" value="1"/>
</dbReference>
<dbReference type="GO" id="GO:0006637">
    <property type="term" value="P:acyl-CoA metabolic process"/>
    <property type="evidence" value="ECO:0007669"/>
    <property type="project" value="TreeGrafter"/>
</dbReference>
<dbReference type="STRING" id="1433126.BN938_2221"/>
<feature type="domain" description="HotDog ACOT-type" evidence="4">
    <location>
        <begin position="20"/>
        <end position="130"/>
    </location>
</feature>
<name>A0A060RDJ6_9BACT</name>
<dbReference type="Gene3D" id="3.10.129.10">
    <property type="entry name" value="Hotdog Thioesterase"/>
    <property type="match status" value="1"/>
</dbReference>
<proteinExistence type="inferred from homology"/>
<dbReference type="HOGENOM" id="CLU_050164_1_1_10"/>
<dbReference type="Pfam" id="PF03061">
    <property type="entry name" value="4HBT"/>
    <property type="match status" value="1"/>
</dbReference>
<dbReference type="EMBL" id="HG934468">
    <property type="protein sequence ID" value="CDN32293.1"/>
    <property type="molecule type" value="Genomic_DNA"/>
</dbReference>
<evidence type="ECO:0000313" key="6">
    <source>
        <dbReference type="Proteomes" id="UP000027616"/>
    </source>
</evidence>
<dbReference type="GO" id="GO:0009062">
    <property type="term" value="P:fatty acid catabolic process"/>
    <property type="evidence" value="ECO:0007669"/>
    <property type="project" value="TreeGrafter"/>
</dbReference>
<organism evidence="5 6">
    <name type="scientific">Mucinivorans hirudinis</name>
    <dbReference type="NCBI Taxonomy" id="1433126"/>
    <lineage>
        <taxon>Bacteria</taxon>
        <taxon>Pseudomonadati</taxon>
        <taxon>Bacteroidota</taxon>
        <taxon>Bacteroidia</taxon>
        <taxon>Bacteroidales</taxon>
        <taxon>Rikenellaceae</taxon>
        <taxon>Mucinivorans</taxon>
    </lineage>
</organism>
<dbReference type="CDD" id="cd03442">
    <property type="entry name" value="BFIT_BACH"/>
    <property type="match status" value="1"/>
</dbReference>
<evidence type="ECO:0000259" key="4">
    <source>
        <dbReference type="PROSITE" id="PS51770"/>
    </source>
</evidence>
<evidence type="ECO:0000256" key="3">
    <source>
        <dbReference type="PROSITE-ProRule" id="PRU01106"/>
    </source>
</evidence>
<dbReference type="InterPro" id="IPR040170">
    <property type="entry name" value="Cytosol_ACT"/>
</dbReference>
<dbReference type="GO" id="GO:0005829">
    <property type="term" value="C:cytosol"/>
    <property type="evidence" value="ECO:0007669"/>
    <property type="project" value="TreeGrafter"/>
</dbReference>
<dbReference type="Proteomes" id="UP000027616">
    <property type="component" value="Chromosome I"/>
</dbReference>
<sequence length="160" mass="18127">MNRGNCFCGKVITTIPDSEKMKTHTTCHLVKGEDLNHHGTLFAGRCAEWTVESGFIAVAYELDPHNIVCLQLHGLEILHPVRAGHIIELKSRIVRTGRTTITVYIEVHDCRDDKVLVSDAFITFCYVDENTKAQPHGLTFVAENERERELNEKANELLKK</sequence>
<dbReference type="GO" id="GO:0052816">
    <property type="term" value="F:long-chain fatty acyl-CoA hydrolase activity"/>
    <property type="evidence" value="ECO:0007669"/>
    <property type="project" value="TreeGrafter"/>
</dbReference>
<keyword evidence="6" id="KW-1185">Reference proteome</keyword>
<dbReference type="PANTHER" id="PTHR11049">
    <property type="entry name" value="ACYL COENZYME A THIOESTER HYDROLASE"/>
    <property type="match status" value="1"/>
</dbReference>
<dbReference type="PATRIC" id="fig|1433126.3.peg.2193"/>
<accession>A0A060RDJ6</accession>
<dbReference type="AlphaFoldDB" id="A0A060RDJ6"/>